<organism evidence="2 3">
    <name type="scientific">Moniliophthora roreri</name>
    <name type="common">Frosty pod rot fungus</name>
    <name type="synonym">Monilia roreri</name>
    <dbReference type="NCBI Taxonomy" id="221103"/>
    <lineage>
        <taxon>Eukaryota</taxon>
        <taxon>Fungi</taxon>
        <taxon>Dikarya</taxon>
        <taxon>Basidiomycota</taxon>
        <taxon>Agaricomycotina</taxon>
        <taxon>Agaricomycetes</taxon>
        <taxon>Agaricomycetidae</taxon>
        <taxon>Agaricales</taxon>
        <taxon>Marasmiineae</taxon>
        <taxon>Marasmiaceae</taxon>
        <taxon>Moniliophthora</taxon>
    </lineage>
</organism>
<reference evidence="2 3" key="1">
    <citation type="submission" date="2015-12" db="EMBL/GenBank/DDBJ databases">
        <title>Draft genome sequence of Moniliophthora roreri, the causal agent of frosty pod rot of cacao.</title>
        <authorList>
            <person name="Aime M.C."/>
            <person name="Diaz-Valderrama J.R."/>
            <person name="Kijpornyongpan T."/>
            <person name="Phillips-Mora W."/>
        </authorList>
    </citation>
    <scope>NUCLEOTIDE SEQUENCE [LARGE SCALE GENOMIC DNA]</scope>
    <source>
        <strain evidence="2 3">MCA 2952</strain>
    </source>
</reference>
<sequence length="52" mass="5878">MSNSPITEEDIVPFNTITAILVQPMANLTVMLYVYGVYTVLFIISLHILIHQ</sequence>
<accession>A0A0W0FJ38</accession>
<dbReference type="Proteomes" id="UP000054988">
    <property type="component" value="Unassembled WGS sequence"/>
</dbReference>
<keyword evidence="1" id="KW-1133">Transmembrane helix</keyword>
<name>A0A0W0FJ38_MONRR</name>
<protein>
    <submittedName>
        <fullName evidence="2">Uncharacterized protein</fullName>
    </submittedName>
</protein>
<keyword evidence="1" id="KW-0472">Membrane</keyword>
<evidence type="ECO:0000256" key="1">
    <source>
        <dbReference type="SAM" id="Phobius"/>
    </source>
</evidence>
<comment type="caution">
    <text evidence="2">The sequence shown here is derived from an EMBL/GenBank/DDBJ whole genome shotgun (WGS) entry which is preliminary data.</text>
</comment>
<feature type="transmembrane region" description="Helical" evidence="1">
    <location>
        <begin position="30"/>
        <end position="50"/>
    </location>
</feature>
<keyword evidence="1" id="KW-0812">Transmembrane</keyword>
<dbReference type="AlphaFoldDB" id="A0A0W0FJ38"/>
<dbReference type="EMBL" id="LATX01001913">
    <property type="protein sequence ID" value="KTB36296.1"/>
    <property type="molecule type" value="Genomic_DNA"/>
</dbReference>
<evidence type="ECO:0000313" key="2">
    <source>
        <dbReference type="EMBL" id="KTB36296.1"/>
    </source>
</evidence>
<proteinExistence type="predicted"/>
<gene>
    <name evidence="2" type="ORF">WG66_11136</name>
</gene>
<evidence type="ECO:0000313" key="3">
    <source>
        <dbReference type="Proteomes" id="UP000054988"/>
    </source>
</evidence>